<accession>A0A1C3RFL0</accession>
<dbReference type="Proteomes" id="UP000231658">
    <property type="component" value="Unassembled WGS sequence"/>
</dbReference>
<sequence>MYVAEKSEQERLLKWNYSNEDFDEVSVPSGVKPTWVGVLKDGRPWFISSDSKIYRAK</sequence>
<evidence type="ECO:0000313" key="1">
    <source>
        <dbReference type="EMBL" id="SCA56041.1"/>
    </source>
</evidence>
<evidence type="ECO:0000313" key="2">
    <source>
        <dbReference type="Proteomes" id="UP000231658"/>
    </source>
</evidence>
<organism evidence="1 2">
    <name type="scientific">Candidatus Terasakiella magnetica</name>
    <dbReference type="NCBI Taxonomy" id="1867952"/>
    <lineage>
        <taxon>Bacteria</taxon>
        <taxon>Pseudomonadati</taxon>
        <taxon>Pseudomonadota</taxon>
        <taxon>Alphaproteobacteria</taxon>
        <taxon>Rhodospirillales</taxon>
        <taxon>Terasakiellaceae</taxon>
        <taxon>Terasakiella</taxon>
    </lineage>
</organism>
<reference evidence="1 2" key="1">
    <citation type="submission" date="2016-07" db="EMBL/GenBank/DDBJ databases">
        <authorList>
            <person name="Lefevre C.T."/>
        </authorList>
    </citation>
    <scope>NUCLEOTIDE SEQUENCE [LARGE SCALE GENOMIC DNA]</scope>
    <source>
        <strain evidence="1">PR1</strain>
    </source>
</reference>
<proteinExistence type="predicted"/>
<dbReference type="EMBL" id="FLYE01000008">
    <property type="protein sequence ID" value="SCA56041.1"/>
    <property type="molecule type" value="Genomic_DNA"/>
</dbReference>
<name>A0A1C3RFL0_9PROT</name>
<dbReference type="RefSeq" id="WP_165602625.1">
    <property type="nucleotide sequence ID" value="NZ_FLYE01000008.1"/>
</dbReference>
<keyword evidence="2" id="KW-1185">Reference proteome</keyword>
<protein>
    <submittedName>
        <fullName evidence="1">Uncharacterized protein</fullName>
    </submittedName>
</protein>
<gene>
    <name evidence="1" type="ORF">MTBPR1_160032</name>
</gene>
<dbReference type="AlphaFoldDB" id="A0A1C3RFL0"/>